<dbReference type="RefSeq" id="WP_157185767.1">
    <property type="nucleotide sequence ID" value="NZ_JACHIT010000002.1"/>
</dbReference>
<dbReference type="Proteomes" id="UP000540412">
    <property type="component" value="Unassembled WGS sequence"/>
</dbReference>
<dbReference type="Pfam" id="PF25547">
    <property type="entry name" value="WXG100_2"/>
    <property type="match status" value="1"/>
</dbReference>
<dbReference type="EMBL" id="JACHIT010000002">
    <property type="protein sequence ID" value="MBB5918490.1"/>
    <property type="molecule type" value="Genomic_DNA"/>
</dbReference>
<evidence type="ECO:0000259" key="2">
    <source>
        <dbReference type="Pfam" id="PF25547"/>
    </source>
</evidence>
<organism evidence="3 4">
    <name type="scientific">Nocardia transvalensis</name>
    <dbReference type="NCBI Taxonomy" id="37333"/>
    <lineage>
        <taxon>Bacteria</taxon>
        <taxon>Bacillati</taxon>
        <taxon>Actinomycetota</taxon>
        <taxon>Actinomycetes</taxon>
        <taxon>Mycobacteriales</taxon>
        <taxon>Nocardiaceae</taxon>
        <taxon>Nocardia</taxon>
    </lineage>
</organism>
<keyword evidence="4" id="KW-1185">Reference proteome</keyword>
<gene>
    <name evidence="3" type="ORF">BJY24_007402</name>
</gene>
<evidence type="ECO:0000256" key="1">
    <source>
        <dbReference type="SAM" id="MobiDB-lite"/>
    </source>
</evidence>
<name>A0A7W9PM57_9NOCA</name>
<feature type="domain" description="Outer membrane channel protein CpnT-like N-terminal" evidence="2">
    <location>
        <begin position="4"/>
        <end position="117"/>
    </location>
</feature>
<reference evidence="3 4" key="1">
    <citation type="submission" date="2020-08" db="EMBL/GenBank/DDBJ databases">
        <title>Sequencing the genomes of 1000 actinobacteria strains.</title>
        <authorList>
            <person name="Klenk H.-P."/>
        </authorList>
    </citation>
    <scope>NUCLEOTIDE SEQUENCE [LARGE SCALE GENOMIC DNA]</scope>
    <source>
        <strain evidence="3 4">DSM 43582</strain>
    </source>
</reference>
<feature type="region of interest" description="Disordered" evidence="1">
    <location>
        <begin position="188"/>
        <end position="212"/>
    </location>
</feature>
<sequence>MINAVAGLAWPNGHQDQLRAARDVWYAAADALGTATTPITTAVSLLENQQSPEIPTAIATCSQSTADYMDLQAGFRELGDACGDYAQQLDDAHSEILDELGKMLAETAAWEVGMAVLIPFTGALSELLGNGAAVARIAVYAARIGRVIERLAGAAATIAARVAASVPVRLRAMASKIGQWLEKAKTKLWKSGDGSPPPVPTPKPPATKPTVNDSKLQNILNDLYKGAGNPDRVGDGTTADAIRNEYANLVPTEGKWHLTKGVESQRALANWLMNRANNDPADRAVAIKELQNLMDALAGK</sequence>
<accession>A0A7W9PM57</accession>
<evidence type="ECO:0000313" key="3">
    <source>
        <dbReference type="EMBL" id="MBB5918490.1"/>
    </source>
</evidence>
<evidence type="ECO:0000313" key="4">
    <source>
        <dbReference type="Proteomes" id="UP000540412"/>
    </source>
</evidence>
<proteinExistence type="predicted"/>
<comment type="caution">
    <text evidence="3">The sequence shown here is derived from an EMBL/GenBank/DDBJ whole genome shotgun (WGS) entry which is preliminary data.</text>
</comment>
<dbReference type="InterPro" id="IPR057746">
    <property type="entry name" value="CpnT-like_N"/>
</dbReference>
<protein>
    <recommendedName>
        <fullName evidence="2">Outer membrane channel protein CpnT-like N-terminal domain-containing protein</fullName>
    </recommendedName>
</protein>
<dbReference type="AlphaFoldDB" id="A0A7W9PM57"/>
<feature type="compositionally biased region" description="Pro residues" evidence="1">
    <location>
        <begin position="195"/>
        <end position="207"/>
    </location>
</feature>